<proteinExistence type="predicted"/>
<keyword evidence="2" id="KW-1185">Reference proteome</keyword>
<dbReference type="EMBL" id="JARUJP010000014">
    <property type="protein sequence ID" value="MDW8801969.1"/>
    <property type="molecule type" value="Genomic_DNA"/>
</dbReference>
<evidence type="ECO:0008006" key="3">
    <source>
        <dbReference type="Google" id="ProtNLM"/>
    </source>
</evidence>
<dbReference type="Proteomes" id="UP001281656">
    <property type="component" value="Unassembled WGS sequence"/>
</dbReference>
<comment type="caution">
    <text evidence="1">The sequence shown here is derived from an EMBL/GenBank/DDBJ whole genome shotgun (WGS) entry which is preliminary data.</text>
</comment>
<gene>
    <name evidence="1" type="ORF">P8V03_12500</name>
</gene>
<protein>
    <recommendedName>
        <fullName evidence="3">HesB-like selenoprotein</fullName>
    </recommendedName>
</protein>
<organism evidence="1 2">
    <name type="scientific">Clostridium tanneri</name>
    <dbReference type="NCBI Taxonomy" id="3037988"/>
    <lineage>
        <taxon>Bacteria</taxon>
        <taxon>Bacillati</taxon>
        <taxon>Bacillota</taxon>
        <taxon>Clostridia</taxon>
        <taxon>Eubacteriales</taxon>
        <taxon>Clostridiaceae</taxon>
        <taxon>Clostridium</taxon>
    </lineage>
</organism>
<reference evidence="1 2" key="1">
    <citation type="submission" date="2023-04" db="EMBL/GenBank/DDBJ databases">
        <title>Clostridium tannerae sp. nov., isolated from the fecal material of an alpaca.</title>
        <authorList>
            <person name="Miller S."/>
            <person name="Hendry M."/>
            <person name="King J."/>
            <person name="Sankaranarayanan K."/>
            <person name="Lawson P.A."/>
        </authorList>
    </citation>
    <scope>NUCLEOTIDE SEQUENCE [LARGE SCALE GENOMIC DNA]</scope>
    <source>
        <strain evidence="1 2">A1-XYC3</strain>
    </source>
</reference>
<accession>A0ABU4JUY6</accession>
<sequence length="50" mass="5102">MQFLVEKDLINQFGSFTLKGGSENGRGGLSIETEVQSESGCGGGCSGCGE</sequence>
<evidence type="ECO:0000313" key="1">
    <source>
        <dbReference type="EMBL" id="MDW8801969.1"/>
    </source>
</evidence>
<name>A0ABU4JUY6_9CLOT</name>
<dbReference type="RefSeq" id="WP_428978975.1">
    <property type="nucleotide sequence ID" value="NZ_JARUJP010000014.1"/>
</dbReference>
<evidence type="ECO:0000313" key="2">
    <source>
        <dbReference type="Proteomes" id="UP001281656"/>
    </source>
</evidence>